<sequence>MNYRWFLRMAKWARKPPSASHVKLVLAVVAICLLLFGVEYFFGWPEALTPNGGGRAHRMPRL</sequence>
<organism evidence="2 3">
    <name type="scientific">Pseudorhodobacter turbinis</name>
    <dbReference type="NCBI Taxonomy" id="2500533"/>
    <lineage>
        <taxon>Bacteria</taxon>
        <taxon>Pseudomonadati</taxon>
        <taxon>Pseudomonadota</taxon>
        <taxon>Alphaproteobacteria</taxon>
        <taxon>Rhodobacterales</taxon>
        <taxon>Paracoccaceae</taxon>
        <taxon>Pseudorhodobacter</taxon>
    </lineage>
</organism>
<feature type="transmembrane region" description="Helical" evidence="1">
    <location>
        <begin position="21"/>
        <end position="42"/>
    </location>
</feature>
<proteinExistence type="predicted"/>
<protein>
    <submittedName>
        <fullName evidence="2">Uncharacterized protein</fullName>
    </submittedName>
</protein>
<dbReference type="EMBL" id="CP039964">
    <property type="protein sequence ID" value="QCO54808.1"/>
    <property type="molecule type" value="Genomic_DNA"/>
</dbReference>
<evidence type="ECO:0000313" key="3">
    <source>
        <dbReference type="Proteomes" id="UP000298631"/>
    </source>
</evidence>
<name>A0A4P8EDH8_9RHOB</name>
<keyword evidence="3" id="KW-1185">Reference proteome</keyword>
<keyword evidence="1" id="KW-0472">Membrane</keyword>
<keyword evidence="1" id="KW-1133">Transmembrane helix</keyword>
<dbReference type="AlphaFoldDB" id="A0A4P8EDH8"/>
<gene>
    <name evidence="2" type="ORF">EOK75_02775</name>
</gene>
<accession>A0A4P8EDH8</accession>
<evidence type="ECO:0000313" key="2">
    <source>
        <dbReference type="EMBL" id="QCO54808.1"/>
    </source>
</evidence>
<reference evidence="2 3" key="1">
    <citation type="submission" date="2019-05" db="EMBL/GenBank/DDBJ databases">
        <title>Pseudorhodobacter turbinis sp. nov., isolated from the gut of the Korean turban shell.</title>
        <authorList>
            <person name="Jeong Y.-S."/>
            <person name="Kang W.-R."/>
            <person name="Bae J.-W."/>
        </authorList>
    </citation>
    <scope>NUCLEOTIDE SEQUENCE [LARGE SCALE GENOMIC DNA]</scope>
    <source>
        <strain evidence="2 3">S12M18</strain>
    </source>
</reference>
<keyword evidence="1" id="KW-0812">Transmembrane</keyword>
<evidence type="ECO:0000256" key="1">
    <source>
        <dbReference type="SAM" id="Phobius"/>
    </source>
</evidence>
<dbReference type="KEGG" id="pseb:EOK75_02775"/>
<dbReference type="Proteomes" id="UP000298631">
    <property type="component" value="Chromosome"/>
</dbReference>
<dbReference type="RefSeq" id="WP_137192477.1">
    <property type="nucleotide sequence ID" value="NZ_CP039964.1"/>
</dbReference>